<gene>
    <name evidence="1" type="ORF">QFZ49_001344</name>
</gene>
<dbReference type="RefSeq" id="WP_307625506.1">
    <property type="nucleotide sequence ID" value="NZ_JAUSZS010000002.1"/>
</dbReference>
<evidence type="ECO:0000313" key="2">
    <source>
        <dbReference type="Proteomes" id="UP001223072"/>
    </source>
</evidence>
<name>A0ABU0RHG5_9ACTN</name>
<proteinExistence type="predicted"/>
<evidence type="ECO:0000313" key="1">
    <source>
        <dbReference type="EMBL" id="MDQ0931437.1"/>
    </source>
</evidence>
<reference evidence="1 2" key="1">
    <citation type="submission" date="2023-07" db="EMBL/GenBank/DDBJ databases">
        <title>Comparative genomics of wheat-associated soil bacteria to identify genetic determinants of phenazine resistance.</title>
        <authorList>
            <person name="Mouncey N."/>
        </authorList>
    </citation>
    <scope>NUCLEOTIDE SEQUENCE [LARGE SCALE GENOMIC DNA]</scope>
    <source>
        <strain evidence="1 2">W2I16</strain>
    </source>
</reference>
<protein>
    <submittedName>
        <fullName evidence="1">Uncharacterized protein</fullName>
    </submittedName>
</protein>
<sequence length="54" mass="6250">MSGEHLRIHEASYDVDAYRRLLDHGQACPECRTGMCPEARGLWREVRRRPAPEA</sequence>
<organism evidence="1 2">
    <name type="scientific">Streptomyces turgidiscabies</name>
    <dbReference type="NCBI Taxonomy" id="85558"/>
    <lineage>
        <taxon>Bacteria</taxon>
        <taxon>Bacillati</taxon>
        <taxon>Actinomycetota</taxon>
        <taxon>Actinomycetes</taxon>
        <taxon>Kitasatosporales</taxon>
        <taxon>Streptomycetaceae</taxon>
        <taxon>Streptomyces</taxon>
    </lineage>
</organism>
<dbReference type="Proteomes" id="UP001223072">
    <property type="component" value="Unassembled WGS sequence"/>
</dbReference>
<accession>A0ABU0RHG5</accession>
<keyword evidence="2" id="KW-1185">Reference proteome</keyword>
<comment type="caution">
    <text evidence="1">The sequence shown here is derived from an EMBL/GenBank/DDBJ whole genome shotgun (WGS) entry which is preliminary data.</text>
</comment>
<dbReference type="EMBL" id="JAUSZS010000002">
    <property type="protein sequence ID" value="MDQ0931437.1"/>
    <property type="molecule type" value="Genomic_DNA"/>
</dbReference>